<protein>
    <submittedName>
        <fullName evidence="1">10437_t:CDS:1</fullName>
    </submittedName>
</protein>
<feature type="non-terminal residue" evidence="1">
    <location>
        <position position="107"/>
    </location>
</feature>
<reference evidence="1" key="1">
    <citation type="submission" date="2021-06" db="EMBL/GenBank/DDBJ databases">
        <authorList>
            <person name="Kallberg Y."/>
            <person name="Tangrot J."/>
            <person name="Rosling A."/>
        </authorList>
    </citation>
    <scope>NUCLEOTIDE SEQUENCE</scope>
    <source>
        <strain evidence="1">FL130A</strain>
    </source>
</reference>
<evidence type="ECO:0000313" key="1">
    <source>
        <dbReference type="EMBL" id="CAG8667473.1"/>
    </source>
</evidence>
<sequence length="107" mass="11708">MNNMNVIARTTAANNATRTVTTATNNVTRAVIVRTPESSVNSFSFLPAHYAISTTNSLLERALTSNDNNANVQTQNETLIFTEGAVFKVPDYRVHCTFHHVGTVPNI</sequence>
<keyword evidence="2" id="KW-1185">Reference proteome</keyword>
<gene>
    <name evidence="1" type="ORF">ALEPTO_LOCUS10498</name>
</gene>
<proteinExistence type="predicted"/>
<comment type="caution">
    <text evidence="1">The sequence shown here is derived from an EMBL/GenBank/DDBJ whole genome shotgun (WGS) entry which is preliminary data.</text>
</comment>
<accession>A0A9N9EDC6</accession>
<evidence type="ECO:0000313" key="2">
    <source>
        <dbReference type="Proteomes" id="UP000789508"/>
    </source>
</evidence>
<dbReference type="Proteomes" id="UP000789508">
    <property type="component" value="Unassembled WGS sequence"/>
</dbReference>
<organism evidence="1 2">
    <name type="scientific">Ambispora leptoticha</name>
    <dbReference type="NCBI Taxonomy" id="144679"/>
    <lineage>
        <taxon>Eukaryota</taxon>
        <taxon>Fungi</taxon>
        <taxon>Fungi incertae sedis</taxon>
        <taxon>Mucoromycota</taxon>
        <taxon>Glomeromycotina</taxon>
        <taxon>Glomeromycetes</taxon>
        <taxon>Archaeosporales</taxon>
        <taxon>Ambisporaceae</taxon>
        <taxon>Ambispora</taxon>
    </lineage>
</organism>
<name>A0A9N9EDC6_9GLOM</name>
<dbReference type="AlphaFoldDB" id="A0A9N9EDC6"/>
<dbReference type="OrthoDB" id="10410091at2759"/>
<dbReference type="EMBL" id="CAJVPS010011852">
    <property type="protein sequence ID" value="CAG8667473.1"/>
    <property type="molecule type" value="Genomic_DNA"/>
</dbReference>